<dbReference type="GeneID" id="85318169"/>
<evidence type="ECO:0000256" key="3">
    <source>
        <dbReference type="ARBA" id="ARBA00022679"/>
    </source>
</evidence>
<dbReference type="Gene3D" id="1.10.510.10">
    <property type="entry name" value="Transferase(Phosphotransferase) domain 1"/>
    <property type="match status" value="1"/>
</dbReference>
<dbReference type="PANTHER" id="PTHR43671">
    <property type="entry name" value="SERINE/THREONINE-PROTEIN KINASE NEK"/>
    <property type="match status" value="1"/>
</dbReference>
<evidence type="ECO:0000256" key="5">
    <source>
        <dbReference type="ARBA" id="ARBA00022777"/>
    </source>
</evidence>
<dbReference type="RefSeq" id="XP_060293008.1">
    <property type="nucleotide sequence ID" value="XM_060434899.1"/>
</dbReference>
<organism evidence="12 13">
    <name type="scientific">Lasiosphaeria miniovina</name>
    <dbReference type="NCBI Taxonomy" id="1954250"/>
    <lineage>
        <taxon>Eukaryota</taxon>
        <taxon>Fungi</taxon>
        <taxon>Dikarya</taxon>
        <taxon>Ascomycota</taxon>
        <taxon>Pezizomycotina</taxon>
        <taxon>Sordariomycetes</taxon>
        <taxon>Sordariomycetidae</taxon>
        <taxon>Sordariales</taxon>
        <taxon>Lasiosphaeriaceae</taxon>
        <taxon>Lasiosphaeria</taxon>
    </lineage>
</organism>
<evidence type="ECO:0000256" key="6">
    <source>
        <dbReference type="ARBA" id="ARBA00022840"/>
    </source>
</evidence>
<evidence type="ECO:0000256" key="2">
    <source>
        <dbReference type="ARBA" id="ARBA00022527"/>
    </source>
</evidence>
<dbReference type="PROSITE" id="PS50011">
    <property type="entry name" value="PROTEIN_KINASE_DOM"/>
    <property type="match status" value="1"/>
</dbReference>
<dbReference type="EC" id="2.7.11.1" evidence="1"/>
<keyword evidence="10" id="KW-0812">Transmembrane</keyword>
<dbReference type="PANTHER" id="PTHR43671:SF98">
    <property type="entry name" value="SERINE_THREONINE-PROTEIN KINASE NEK11"/>
    <property type="match status" value="1"/>
</dbReference>
<evidence type="ECO:0000256" key="4">
    <source>
        <dbReference type="ARBA" id="ARBA00022741"/>
    </source>
</evidence>
<keyword evidence="2" id="KW-0723">Serine/threonine-protein kinase</keyword>
<keyword evidence="13" id="KW-1185">Reference proteome</keyword>
<dbReference type="GO" id="GO:0005524">
    <property type="term" value="F:ATP binding"/>
    <property type="evidence" value="ECO:0007669"/>
    <property type="project" value="UniProtKB-KW"/>
</dbReference>
<dbReference type="InterPro" id="IPR008271">
    <property type="entry name" value="Ser/Thr_kinase_AS"/>
</dbReference>
<feature type="region of interest" description="Disordered" evidence="9">
    <location>
        <begin position="622"/>
        <end position="646"/>
    </location>
</feature>
<keyword evidence="3" id="KW-0808">Transferase</keyword>
<dbReference type="SMART" id="SM00220">
    <property type="entry name" value="S_TKc"/>
    <property type="match status" value="1"/>
</dbReference>
<accession>A0AA40A5I9</accession>
<sequence length="646" mass="72942">MTRLAVASLGMETQRTGRALLRTPPPRGVIWYMLQRSATADLSLVCVLGIVISFLGSALFLSTSIFRLWDRRSSFSFPYTWSQRSAILFTSLPSIYGHLAVPLNLYKVNCWTVVGVCLVAGSDVPLAHLDLSSSWYPCTFRPHSISRPFYFRALNPTGHHRGFSTGTIMSQDSDGGMIRMHQYLLGRDDDNFVWDDATRERDGDWTDPVREAGLDERKHKVFHHSNKEYLNPPTPFVQKDQLGQSGSTIVYKVLSPVGHTYSRPLALKIIQCKDKHGPPGPESNVRKLALEEVRNMTTIRHPHIVVYVASFEDYCIKTKKIRQRRGKALAVYHPREQIKAHILGIAMYPPAQCNLQVFMIEANRTSLPDEAWMLEFMHTYFGCLAQAVAYLHKSGVQIRHKDIKPENVVIDEFGLPVLTDFGLAKHFETGQPSNGPTDKTLKYADPDSIEETERDERSDIFSLGCVYLEIATVILGKPAMFAEDQLVDDTAASGSRDSGEGREFKYSESLDRLDEYLATLSRSARDELLAVKPGREASVNAVLKVLPHIRGMMQKDYHERPYAHQLYPRFRSLYNIYDLPGPCVSCEEERRTGIRSWPRAASPTVFRSSTMNSAMFQLVRRTSMPSSPVTSSPISQSPTDIEADER</sequence>
<comment type="catalytic activity">
    <reaction evidence="7">
        <text>L-threonyl-[protein] + ATP = O-phospho-L-threonyl-[protein] + ADP + H(+)</text>
        <dbReference type="Rhea" id="RHEA:46608"/>
        <dbReference type="Rhea" id="RHEA-COMP:11060"/>
        <dbReference type="Rhea" id="RHEA-COMP:11605"/>
        <dbReference type="ChEBI" id="CHEBI:15378"/>
        <dbReference type="ChEBI" id="CHEBI:30013"/>
        <dbReference type="ChEBI" id="CHEBI:30616"/>
        <dbReference type="ChEBI" id="CHEBI:61977"/>
        <dbReference type="ChEBI" id="CHEBI:456216"/>
        <dbReference type="EC" id="2.7.11.1"/>
    </reaction>
</comment>
<evidence type="ECO:0000313" key="13">
    <source>
        <dbReference type="Proteomes" id="UP001172101"/>
    </source>
</evidence>
<feature type="domain" description="Protein kinase" evidence="11">
    <location>
        <begin position="236"/>
        <end position="549"/>
    </location>
</feature>
<dbReference type="SUPFAM" id="SSF56112">
    <property type="entry name" value="Protein kinase-like (PK-like)"/>
    <property type="match status" value="1"/>
</dbReference>
<evidence type="ECO:0000313" key="12">
    <source>
        <dbReference type="EMBL" id="KAK0709704.1"/>
    </source>
</evidence>
<evidence type="ECO:0000256" key="9">
    <source>
        <dbReference type="SAM" id="MobiDB-lite"/>
    </source>
</evidence>
<dbReference type="PROSITE" id="PS00108">
    <property type="entry name" value="PROTEIN_KINASE_ST"/>
    <property type="match status" value="1"/>
</dbReference>
<protein>
    <recommendedName>
        <fullName evidence="1">non-specific serine/threonine protein kinase</fullName>
        <ecNumber evidence="1">2.7.11.1</ecNumber>
    </recommendedName>
</protein>
<evidence type="ECO:0000259" key="11">
    <source>
        <dbReference type="PROSITE" id="PS50011"/>
    </source>
</evidence>
<comment type="caution">
    <text evidence="12">The sequence shown here is derived from an EMBL/GenBank/DDBJ whole genome shotgun (WGS) entry which is preliminary data.</text>
</comment>
<evidence type="ECO:0000256" key="8">
    <source>
        <dbReference type="ARBA" id="ARBA00048679"/>
    </source>
</evidence>
<feature type="transmembrane region" description="Helical" evidence="10">
    <location>
        <begin position="42"/>
        <end position="66"/>
    </location>
</feature>
<feature type="compositionally biased region" description="Low complexity" evidence="9">
    <location>
        <begin position="622"/>
        <end position="639"/>
    </location>
</feature>
<dbReference type="Proteomes" id="UP001172101">
    <property type="component" value="Unassembled WGS sequence"/>
</dbReference>
<dbReference type="InterPro" id="IPR050660">
    <property type="entry name" value="NEK_Ser/Thr_kinase"/>
</dbReference>
<dbReference type="EMBL" id="JAUIRO010000006">
    <property type="protein sequence ID" value="KAK0709704.1"/>
    <property type="molecule type" value="Genomic_DNA"/>
</dbReference>
<dbReference type="Gene3D" id="3.30.200.20">
    <property type="entry name" value="Phosphorylase Kinase, domain 1"/>
    <property type="match status" value="1"/>
</dbReference>
<dbReference type="Pfam" id="PF00069">
    <property type="entry name" value="Pkinase"/>
    <property type="match status" value="1"/>
</dbReference>
<dbReference type="InterPro" id="IPR000719">
    <property type="entry name" value="Prot_kinase_dom"/>
</dbReference>
<keyword evidence="10" id="KW-1133">Transmembrane helix</keyword>
<reference evidence="12" key="1">
    <citation type="submission" date="2023-06" db="EMBL/GenBank/DDBJ databases">
        <title>Genome-scale phylogeny and comparative genomics of the fungal order Sordariales.</title>
        <authorList>
            <consortium name="Lawrence Berkeley National Laboratory"/>
            <person name="Hensen N."/>
            <person name="Bonometti L."/>
            <person name="Westerberg I."/>
            <person name="Brannstrom I.O."/>
            <person name="Guillou S."/>
            <person name="Cros-Aarteil S."/>
            <person name="Calhoun S."/>
            <person name="Haridas S."/>
            <person name="Kuo A."/>
            <person name="Mondo S."/>
            <person name="Pangilinan J."/>
            <person name="Riley R."/>
            <person name="LaButti K."/>
            <person name="Andreopoulos B."/>
            <person name="Lipzen A."/>
            <person name="Chen C."/>
            <person name="Yanf M."/>
            <person name="Daum C."/>
            <person name="Ng V."/>
            <person name="Clum A."/>
            <person name="Steindorff A."/>
            <person name="Ohm R."/>
            <person name="Martin F."/>
            <person name="Silar P."/>
            <person name="Natvig D."/>
            <person name="Lalanne C."/>
            <person name="Gautier V."/>
            <person name="Ament-velasquez S.L."/>
            <person name="Kruys A."/>
            <person name="Hutchinson M.I."/>
            <person name="Powell A.J."/>
            <person name="Barry K."/>
            <person name="Miller A.N."/>
            <person name="Grigoriev I.V."/>
            <person name="Debuchy R."/>
            <person name="Gladieux P."/>
            <person name="Thoren M.H."/>
            <person name="Johannesson H."/>
        </authorList>
    </citation>
    <scope>NUCLEOTIDE SEQUENCE</scope>
    <source>
        <strain evidence="12">SMH2392-1A</strain>
    </source>
</reference>
<evidence type="ECO:0000256" key="7">
    <source>
        <dbReference type="ARBA" id="ARBA00047899"/>
    </source>
</evidence>
<name>A0AA40A5I9_9PEZI</name>
<dbReference type="InterPro" id="IPR011009">
    <property type="entry name" value="Kinase-like_dom_sf"/>
</dbReference>
<evidence type="ECO:0000256" key="10">
    <source>
        <dbReference type="SAM" id="Phobius"/>
    </source>
</evidence>
<keyword evidence="6" id="KW-0067">ATP-binding</keyword>
<dbReference type="GO" id="GO:0004674">
    <property type="term" value="F:protein serine/threonine kinase activity"/>
    <property type="evidence" value="ECO:0007669"/>
    <property type="project" value="UniProtKB-KW"/>
</dbReference>
<gene>
    <name evidence="12" type="ORF">B0T26DRAFT_418766</name>
</gene>
<dbReference type="CDD" id="cd00180">
    <property type="entry name" value="PKc"/>
    <property type="match status" value="1"/>
</dbReference>
<comment type="catalytic activity">
    <reaction evidence="8">
        <text>L-seryl-[protein] + ATP = O-phospho-L-seryl-[protein] + ADP + H(+)</text>
        <dbReference type="Rhea" id="RHEA:17989"/>
        <dbReference type="Rhea" id="RHEA-COMP:9863"/>
        <dbReference type="Rhea" id="RHEA-COMP:11604"/>
        <dbReference type="ChEBI" id="CHEBI:15378"/>
        <dbReference type="ChEBI" id="CHEBI:29999"/>
        <dbReference type="ChEBI" id="CHEBI:30616"/>
        <dbReference type="ChEBI" id="CHEBI:83421"/>
        <dbReference type="ChEBI" id="CHEBI:456216"/>
        <dbReference type="EC" id="2.7.11.1"/>
    </reaction>
</comment>
<keyword evidence="5 12" id="KW-0418">Kinase</keyword>
<dbReference type="GO" id="GO:0005634">
    <property type="term" value="C:nucleus"/>
    <property type="evidence" value="ECO:0007669"/>
    <property type="project" value="TreeGrafter"/>
</dbReference>
<dbReference type="AlphaFoldDB" id="A0AA40A5I9"/>
<proteinExistence type="predicted"/>
<keyword evidence="10" id="KW-0472">Membrane</keyword>
<evidence type="ECO:0000256" key="1">
    <source>
        <dbReference type="ARBA" id="ARBA00012513"/>
    </source>
</evidence>
<keyword evidence="4" id="KW-0547">Nucleotide-binding</keyword>